<reference evidence="4" key="2">
    <citation type="submission" date="2020-09" db="EMBL/GenBank/DDBJ databases">
        <authorList>
            <person name="Sun Q."/>
            <person name="Zhou Y."/>
        </authorList>
    </citation>
    <scope>NUCLEOTIDE SEQUENCE</scope>
    <source>
        <strain evidence="4">CGMCC 1.16134</strain>
    </source>
</reference>
<evidence type="ECO:0000256" key="2">
    <source>
        <dbReference type="SAM" id="SignalP"/>
    </source>
</evidence>
<dbReference type="Proteomes" id="UP000637643">
    <property type="component" value="Unassembled WGS sequence"/>
</dbReference>
<dbReference type="InterPro" id="IPR025711">
    <property type="entry name" value="PepSY"/>
</dbReference>
<accession>A0A917FAI9</accession>
<feature type="domain" description="PepSY" evidence="3">
    <location>
        <begin position="127"/>
        <end position="183"/>
    </location>
</feature>
<evidence type="ECO:0000259" key="3">
    <source>
        <dbReference type="Pfam" id="PF03413"/>
    </source>
</evidence>
<proteinExistence type="predicted"/>
<keyword evidence="5" id="KW-1185">Reference proteome</keyword>
<reference evidence="4" key="1">
    <citation type="journal article" date="2014" name="Int. J. Syst. Evol. Microbiol.">
        <title>Complete genome sequence of Corynebacterium casei LMG S-19264T (=DSM 44701T), isolated from a smear-ripened cheese.</title>
        <authorList>
            <consortium name="US DOE Joint Genome Institute (JGI-PGF)"/>
            <person name="Walter F."/>
            <person name="Albersmeier A."/>
            <person name="Kalinowski J."/>
            <person name="Ruckert C."/>
        </authorList>
    </citation>
    <scope>NUCLEOTIDE SEQUENCE</scope>
    <source>
        <strain evidence="4">CGMCC 1.16134</strain>
    </source>
</reference>
<organism evidence="4 5">
    <name type="scientific">Paenibacillus albidus</name>
    <dbReference type="NCBI Taxonomy" id="2041023"/>
    <lineage>
        <taxon>Bacteria</taxon>
        <taxon>Bacillati</taxon>
        <taxon>Bacillota</taxon>
        <taxon>Bacilli</taxon>
        <taxon>Bacillales</taxon>
        <taxon>Paenibacillaceae</taxon>
        <taxon>Paenibacillus</taxon>
    </lineage>
</organism>
<feature type="domain" description="PepSY" evidence="3">
    <location>
        <begin position="42"/>
        <end position="98"/>
    </location>
</feature>
<dbReference type="RefSeq" id="WP_189021995.1">
    <property type="nucleotide sequence ID" value="NZ_BMKR01000002.1"/>
</dbReference>
<dbReference type="EMBL" id="BMKR01000002">
    <property type="protein sequence ID" value="GGF62545.1"/>
    <property type="molecule type" value="Genomic_DNA"/>
</dbReference>
<feature type="signal peptide" evidence="2">
    <location>
        <begin position="1"/>
        <end position="23"/>
    </location>
</feature>
<dbReference type="Pfam" id="PF03413">
    <property type="entry name" value="PepSY"/>
    <property type="match status" value="2"/>
</dbReference>
<feature type="region of interest" description="Disordered" evidence="1">
    <location>
        <begin position="186"/>
        <end position="210"/>
    </location>
</feature>
<keyword evidence="2" id="KW-0732">Signal</keyword>
<dbReference type="Gene3D" id="3.10.450.40">
    <property type="match status" value="2"/>
</dbReference>
<sequence>MKRKLWGGITAAAILLGSAGTLGIVEGASAAAQTPEASQARIGVDKAKQFALKEVQGRIESVELETKNGKTYYEVEIEQGQRDVDVLIEAYTGKTLSVRADDDRDDDEDDRYEQSVTEASAQDKGTKITVAAAKVTAVKAAGGKVVEVDLDRDNGKLKYEIEVRNGNVSAEVGIDAYTGKVLYIDRDNDDNDDFDGDEVEDDRDDNGWDD</sequence>
<name>A0A917FAI9_9BACL</name>
<comment type="caution">
    <text evidence="4">The sequence shown here is derived from an EMBL/GenBank/DDBJ whole genome shotgun (WGS) entry which is preliminary data.</text>
</comment>
<evidence type="ECO:0000313" key="5">
    <source>
        <dbReference type="Proteomes" id="UP000637643"/>
    </source>
</evidence>
<protein>
    <recommendedName>
        <fullName evidence="3">PepSY domain-containing protein</fullName>
    </recommendedName>
</protein>
<feature type="chain" id="PRO_5038646112" description="PepSY domain-containing protein" evidence="2">
    <location>
        <begin position="24"/>
        <end position="210"/>
    </location>
</feature>
<gene>
    <name evidence="4" type="ORF">GCM10010912_04610</name>
</gene>
<evidence type="ECO:0000256" key="1">
    <source>
        <dbReference type="SAM" id="MobiDB-lite"/>
    </source>
</evidence>
<feature type="compositionally biased region" description="Acidic residues" evidence="1">
    <location>
        <begin position="187"/>
        <end position="210"/>
    </location>
</feature>
<evidence type="ECO:0000313" key="4">
    <source>
        <dbReference type="EMBL" id="GGF62545.1"/>
    </source>
</evidence>
<dbReference type="AlphaFoldDB" id="A0A917FAI9"/>